<evidence type="ECO:0000256" key="4">
    <source>
        <dbReference type="ARBA" id="ARBA00008297"/>
    </source>
</evidence>
<evidence type="ECO:0000259" key="21">
    <source>
        <dbReference type="SMART" id="SM01222"/>
    </source>
</evidence>
<comment type="similarity">
    <text evidence="5">In the C-terminal section; belongs to the cyclodeaminase/cyclohydrolase family.</text>
</comment>
<proteinExistence type="inferred from homology"/>
<dbReference type="Pfam" id="PF02971">
    <property type="entry name" value="FTCD"/>
    <property type="match status" value="1"/>
</dbReference>
<comment type="subunit">
    <text evidence="18">Homooctamer, including four polyglutamate binding sites. The subunits are arranged as a tetramer of dimers, and form a planar ring-shaped structure.</text>
</comment>
<evidence type="ECO:0000256" key="16">
    <source>
        <dbReference type="ARBA" id="ARBA00023268"/>
    </source>
</evidence>
<keyword evidence="15" id="KW-0456">Lyase</keyword>
<comment type="pathway">
    <text evidence="3">Amino-acid degradation; L-histidine degradation into L-glutamate; L-glutamate from N-formimidoyl-L-glutamate (transferase route): step 1/1.</text>
</comment>
<evidence type="ECO:0000256" key="19">
    <source>
        <dbReference type="ARBA" id="ARBA00030029"/>
    </source>
</evidence>
<feature type="non-terminal residue" evidence="22">
    <location>
        <position position="1"/>
    </location>
</feature>
<evidence type="ECO:0000259" key="20">
    <source>
        <dbReference type="SMART" id="SM01221"/>
    </source>
</evidence>
<evidence type="ECO:0000256" key="12">
    <source>
        <dbReference type="ARBA" id="ARBA00022954"/>
    </source>
</evidence>
<dbReference type="UniPathway" id="UPA00379">
    <property type="reaction ID" value="UER00555"/>
</dbReference>
<dbReference type="NCBIfam" id="TIGR02024">
    <property type="entry name" value="FtcD"/>
    <property type="match status" value="1"/>
</dbReference>
<evidence type="ECO:0000256" key="10">
    <source>
        <dbReference type="ARBA" id="ARBA00022679"/>
    </source>
</evidence>
<dbReference type="InterPro" id="IPR036178">
    <property type="entry name" value="Formintransfe-cycloase-like_sf"/>
</dbReference>
<comment type="subcellular location">
    <subcellularLocation>
        <location evidence="1">Cytoplasm</location>
        <location evidence="1">Cytoskeleton</location>
        <location evidence="1">Microtubule organizing center</location>
        <location evidence="1">Centrosome</location>
        <location evidence="1">Centriole</location>
    </subcellularLocation>
    <subcellularLocation>
        <location evidence="2">Golgi apparatus</location>
    </subcellularLocation>
</comment>
<dbReference type="InterPro" id="IPR037064">
    <property type="entry name" value="Formiminotransferase_N_sf"/>
</dbReference>
<dbReference type="InterPro" id="IPR012886">
    <property type="entry name" value="Formiminotransferase_N"/>
</dbReference>
<protein>
    <recommendedName>
        <fullName evidence="8">Formimidoyltransferase-cyclodeaminase</fullName>
        <ecNumber evidence="6">2.1.2.5</ecNumber>
        <ecNumber evidence="7">4.3.1.4</ecNumber>
    </recommendedName>
    <alternativeName>
        <fullName evidence="19">Formiminotransferase-cyclodeaminase</fullName>
    </alternativeName>
</protein>
<evidence type="ECO:0000256" key="13">
    <source>
        <dbReference type="ARBA" id="ARBA00023034"/>
    </source>
</evidence>
<evidence type="ECO:0000256" key="7">
    <source>
        <dbReference type="ARBA" id="ARBA00012998"/>
    </source>
</evidence>
<feature type="domain" description="Formiminotransferase C-terminal subdomain" evidence="20">
    <location>
        <begin position="271"/>
        <end position="393"/>
    </location>
</feature>
<dbReference type="Pfam" id="PF04961">
    <property type="entry name" value="FTCD_C"/>
    <property type="match status" value="1"/>
</dbReference>
<keyword evidence="12" id="KW-0290">Folate-binding</keyword>
<evidence type="ECO:0000256" key="15">
    <source>
        <dbReference type="ARBA" id="ARBA00023239"/>
    </source>
</evidence>
<dbReference type="GO" id="GO:0005794">
    <property type="term" value="C:Golgi apparatus"/>
    <property type="evidence" value="ECO:0007669"/>
    <property type="project" value="UniProtKB-SubCell"/>
</dbReference>
<dbReference type="Pfam" id="PF07837">
    <property type="entry name" value="FTCD_N"/>
    <property type="match status" value="1"/>
</dbReference>
<dbReference type="GO" id="GO:0019556">
    <property type="term" value="P:L-histidine catabolic process to glutamate and formamide"/>
    <property type="evidence" value="ECO:0007669"/>
    <property type="project" value="UniProtKB-UniPathway"/>
</dbReference>
<dbReference type="InterPro" id="IPR051623">
    <property type="entry name" value="FTCD"/>
</dbReference>
<dbReference type="SUPFAM" id="SSF101262">
    <property type="entry name" value="Methenyltetrahydrofolate cyclohydrolase-like"/>
    <property type="match status" value="1"/>
</dbReference>
<dbReference type="AlphaFoldDB" id="A0A381U8B4"/>
<name>A0A381U8B4_9ZZZZ</name>
<evidence type="ECO:0000256" key="9">
    <source>
        <dbReference type="ARBA" id="ARBA00022490"/>
    </source>
</evidence>
<dbReference type="InterPro" id="IPR013802">
    <property type="entry name" value="Formiminotransferase_C"/>
</dbReference>
<organism evidence="22">
    <name type="scientific">marine metagenome</name>
    <dbReference type="NCBI Taxonomy" id="408172"/>
    <lineage>
        <taxon>unclassified sequences</taxon>
        <taxon>metagenomes</taxon>
        <taxon>ecological metagenomes</taxon>
    </lineage>
</organism>
<comment type="function">
    <text evidence="17">Folate-dependent enzyme, that displays both transferase and deaminase activity. Serves to channel one-carbon units from formiminoglutamate to the folate pool.</text>
</comment>
<evidence type="ECO:0000256" key="1">
    <source>
        <dbReference type="ARBA" id="ARBA00004114"/>
    </source>
</evidence>
<evidence type="ECO:0000313" key="22">
    <source>
        <dbReference type="EMBL" id="SVA23961.1"/>
    </source>
</evidence>
<dbReference type="InterPro" id="IPR022384">
    <property type="entry name" value="FormiminoTrfase_cat_dom_sf"/>
</dbReference>
<evidence type="ECO:0000256" key="6">
    <source>
        <dbReference type="ARBA" id="ARBA00012252"/>
    </source>
</evidence>
<evidence type="ECO:0000256" key="11">
    <source>
        <dbReference type="ARBA" id="ARBA00022808"/>
    </source>
</evidence>
<accession>A0A381U8B4</accession>
<dbReference type="Gene3D" id="3.30.70.670">
    <property type="entry name" value="Formiminotransferase, C-terminal subdomain"/>
    <property type="match status" value="1"/>
</dbReference>
<dbReference type="InterPro" id="IPR037070">
    <property type="entry name" value="Formiminotransferase_C_sf"/>
</dbReference>
<comment type="similarity">
    <text evidence="4">In the N-terminal section; belongs to the formiminotransferase family.</text>
</comment>
<evidence type="ECO:0000256" key="2">
    <source>
        <dbReference type="ARBA" id="ARBA00004555"/>
    </source>
</evidence>
<keyword evidence="9" id="KW-0963">Cytoplasm</keyword>
<evidence type="ECO:0000256" key="14">
    <source>
        <dbReference type="ARBA" id="ARBA00023212"/>
    </source>
</evidence>
<dbReference type="SMART" id="SM01222">
    <property type="entry name" value="FTCD_N"/>
    <property type="match status" value="1"/>
</dbReference>
<evidence type="ECO:0000256" key="5">
    <source>
        <dbReference type="ARBA" id="ARBA00010825"/>
    </source>
</evidence>
<keyword evidence="10" id="KW-0808">Transferase</keyword>
<dbReference type="SUPFAM" id="SSF55116">
    <property type="entry name" value="Formiminotransferase domain of formiminotransferase-cyclodeaminase"/>
    <property type="match status" value="2"/>
</dbReference>
<gene>
    <name evidence="22" type="ORF">METZ01_LOCUS76815</name>
</gene>
<sequence length="606" mass="64263">VSGLVECVPNFSEGRDRKVIDTIAAAISAVEGADVLDIDMGGETNRTVVTFVASPESVGDAAFAGVAKAAELIDMSSHAGAHPRMGATDVLPFVPVSGVTMDDCVAIAHATGERIGSELGIPVWFYEEAARSPEFRNLARVRVGEYEGLAKRLGKGKPDAGPSEFNARSGATAIGAREFLIAWNINLNTRDRVYANEIAYELRERGRWKRSESPDTFYYKGDIVYFAEGKFPCGNCDFEAGDFEALAGHYANEHDGDLAAAYRARGLEPEALVGKPVYKDGRFKNLKGIGWEIPEYGCAQLSFNVTNFRTTPLHAVFDAACAEAQQRGIRVTGSEIVGLVPWETLQQAAVHYLRRMGKSPGLPVPDLAEVAIQSLGLRDVADFNPTSKVLGMPKQEGELVNRVTFDFVDEVSRDSPAPGGGSVAALAGALGAALGTMVANLSVTKGKQAANYEQLAAVAERGQAVKDTLIAGVDADTSAFDGVIAAMRMPKDSDEQRATRDAALESGYRAATMVPLATVEQCRDALAVCSEMAGMMDSAMASDVGSGALLAQAGARAAAYNVRINLKEIPDEKFCSKTGDALNTLLAECDSLAATVMEAVEATLHS</sequence>
<dbReference type="PANTHER" id="PTHR12234">
    <property type="entry name" value="FORMIMINOTRANSFERASE-CYCLODEAMINASE"/>
    <property type="match status" value="1"/>
</dbReference>
<dbReference type="GO" id="GO:0005542">
    <property type="term" value="F:folic acid binding"/>
    <property type="evidence" value="ECO:0007669"/>
    <property type="project" value="UniProtKB-KW"/>
</dbReference>
<keyword evidence="16" id="KW-0511">Multifunctional enzyme</keyword>
<dbReference type="GO" id="GO:0030409">
    <property type="term" value="F:glutamate formimidoyltransferase activity"/>
    <property type="evidence" value="ECO:0007669"/>
    <property type="project" value="UniProtKB-EC"/>
</dbReference>
<dbReference type="GO" id="GO:0019557">
    <property type="term" value="P:L-histidine catabolic process to glutamate and formate"/>
    <property type="evidence" value="ECO:0007669"/>
    <property type="project" value="UniProtKB-UniPathway"/>
</dbReference>
<keyword evidence="11" id="KW-0369">Histidine metabolism</keyword>
<evidence type="ECO:0000256" key="3">
    <source>
        <dbReference type="ARBA" id="ARBA00005082"/>
    </source>
</evidence>
<keyword evidence="13" id="KW-0333">Golgi apparatus</keyword>
<dbReference type="InterPro" id="IPR007044">
    <property type="entry name" value="Cyclodeamin/CycHdrlase"/>
</dbReference>
<dbReference type="GO" id="GO:0030412">
    <property type="term" value="F:formimidoyltetrahydrofolate cyclodeaminase activity"/>
    <property type="evidence" value="ECO:0007669"/>
    <property type="project" value="UniProtKB-EC"/>
</dbReference>
<evidence type="ECO:0000256" key="8">
    <source>
        <dbReference type="ARBA" id="ARBA00017787"/>
    </source>
</evidence>
<dbReference type="EMBL" id="UINC01005853">
    <property type="protein sequence ID" value="SVA23961.1"/>
    <property type="molecule type" value="Genomic_DNA"/>
</dbReference>
<dbReference type="Gene3D" id="1.20.120.680">
    <property type="entry name" value="Formiminotetrahydrofolate cyclodeaminase monomer, up-and-down helical bundle"/>
    <property type="match status" value="1"/>
</dbReference>
<dbReference type="PANTHER" id="PTHR12234:SF0">
    <property type="entry name" value="FORMIMIDOYLTRANSFERASE-CYCLODEAMINASE"/>
    <property type="match status" value="1"/>
</dbReference>
<dbReference type="Gene3D" id="3.30.990.10">
    <property type="entry name" value="Formiminotransferase, N-terminal subdomain"/>
    <property type="match status" value="1"/>
</dbReference>
<keyword evidence="14" id="KW-0206">Cytoskeleton</keyword>
<dbReference type="EC" id="4.3.1.4" evidence="7"/>
<evidence type="ECO:0000256" key="17">
    <source>
        <dbReference type="ARBA" id="ARBA00025506"/>
    </source>
</evidence>
<reference evidence="22" key="1">
    <citation type="submission" date="2018-05" db="EMBL/GenBank/DDBJ databases">
        <authorList>
            <person name="Lanie J.A."/>
            <person name="Ng W.-L."/>
            <person name="Kazmierczak K.M."/>
            <person name="Andrzejewski T.M."/>
            <person name="Davidsen T.M."/>
            <person name="Wayne K.J."/>
            <person name="Tettelin H."/>
            <person name="Glass J.I."/>
            <person name="Rusch D."/>
            <person name="Podicherti R."/>
            <person name="Tsui H.-C.T."/>
            <person name="Winkler M.E."/>
        </authorList>
    </citation>
    <scope>NUCLEOTIDE SEQUENCE</scope>
</reference>
<dbReference type="EC" id="2.1.2.5" evidence="6"/>
<dbReference type="GO" id="GO:0005814">
    <property type="term" value="C:centriole"/>
    <property type="evidence" value="ECO:0007669"/>
    <property type="project" value="UniProtKB-SubCell"/>
</dbReference>
<dbReference type="InterPro" id="IPR004227">
    <property type="entry name" value="Formiminotransferase_cat"/>
</dbReference>
<dbReference type="SMART" id="SM01221">
    <property type="entry name" value="FTCD"/>
    <property type="match status" value="1"/>
</dbReference>
<evidence type="ECO:0000256" key="18">
    <source>
        <dbReference type="ARBA" id="ARBA00025915"/>
    </source>
</evidence>
<feature type="domain" description="Formiminotransferase N-terminal subdomain" evidence="21">
    <location>
        <begin position="3"/>
        <end position="178"/>
    </location>
</feature>